<dbReference type="InterPro" id="IPR045584">
    <property type="entry name" value="Pilin-like"/>
</dbReference>
<accession>A0A812PKV8</accession>
<dbReference type="Gene3D" id="3.30.700.10">
    <property type="entry name" value="Glycoprotein, Type 4 Pilin"/>
    <property type="match status" value="1"/>
</dbReference>
<gene>
    <name evidence="2" type="primary">xcpT</name>
    <name evidence="2" type="ORF">SNEC2469_LOCUS9370</name>
</gene>
<dbReference type="Proteomes" id="UP000601435">
    <property type="component" value="Unassembled WGS sequence"/>
</dbReference>
<dbReference type="AlphaFoldDB" id="A0A812PKV8"/>
<name>A0A812PKV8_9DINO</name>
<protein>
    <submittedName>
        <fullName evidence="2">XcpT protein</fullName>
    </submittedName>
</protein>
<keyword evidence="1" id="KW-0812">Transmembrane</keyword>
<sequence>MFAHARKAFTLVEILIVVVILGILAAIVVPKFSSASEQSAQTAFVTTLNELVKVANLSYTMSGQYPVEHTFGMMPTEYDTWLDSGEWGTTTPIGGNWDVISGGAVTFGVGVFFPTSPPTDAFMAQIDALYDDGVLTTGAFQKLGTGEFYVIMEP</sequence>
<dbReference type="Pfam" id="PF07963">
    <property type="entry name" value="N_methyl"/>
    <property type="match status" value="1"/>
</dbReference>
<evidence type="ECO:0000256" key="1">
    <source>
        <dbReference type="SAM" id="Phobius"/>
    </source>
</evidence>
<evidence type="ECO:0000313" key="3">
    <source>
        <dbReference type="Proteomes" id="UP000601435"/>
    </source>
</evidence>
<evidence type="ECO:0000313" key="2">
    <source>
        <dbReference type="EMBL" id="CAE7357387.1"/>
    </source>
</evidence>
<proteinExistence type="predicted"/>
<feature type="transmembrane region" description="Helical" evidence="1">
    <location>
        <begin position="9"/>
        <end position="29"/>
    </location>
</feature>
<keyword evidence="1" id="KW-1133">Transmembrane helix</keyword>
<comment type="caution">
    <text evidence="2">The sequence shown here is derived from an EMBL/GenBank/DDBJ whole genome shotgun (WGS) entry which is preliminary data.</text>
</comment>
<dbReference type="InterPro" id="IPR012902">
    <property type="entry name" value="N_methyl_site"/>
</dbReference>
<dbReference type="EMBL" id="CAJNJA010015175">
    <property type="protein sequence ID" value="CAE7357387.1"/>
    <property type="molecule type" value="Genomic_DNA"/>
</dbReference>
<keyword evidence="3" id="KW-1185">Reference proteome</keyword>
<dbReference type="SUPFAM" id="SSF54523">
    <property type="entry name" value="Pili subunits"/>
    <property type="match status" value="1"/>
</dbReference>
<dbReference type="NCBIfam" id="TIGR02532">
    <property type="entry name" value="IV_pilin_GFxxxE"/>
    <property type="match status" value="1"/>
</dbReference>
<keyword evidence="1" id="KW-0472">Membrane</keyword>
<dbReference type="PANTHER" id="PTHR30093">
    <property type="entry name" value="GENERAL SECRETION PATHWAY PROTEIN G"/>
    <property type="match status" value="1"/>
</dbReference>
<organism evidence="2 3">
    <name type="scientific">Symbiodinium necroappetens</name>
    <dbReference type="NCBI Taxonomy" id="1628268"/>
    <lineage>
        <taxon>Eukaryota</taxon>
        <taxon>Sar</taxon>
        <taxon>Alveolata</taxon>
        <taxon>Dinophyceae</taxon>
        <taxon>Suessiales</taxon>
        <taxon>Symbiodiniaceae</taxon>
        <taxon>Symbiodinium</taxon>
    </lineage>
</organism>
<reference evidence="2" key="1">
    <citation type="submission" date="2021-02" db="EMBL/GenBank/DDBJ databases">
        <authorList>
            <person name="Dougan E. K."/>
            <person name="Rhodes N."/>
            <person name="Thang M."/>
            <person name="Chan C."/>
        </authorList>
    </citation>
    <scope>NUCLEOTIDE SEQUENCE</scope>
</reference>